<dbReference type="Proteomes" id="UP000276215">
    <property type="component" value="Unassembled WGS sequence"/>
</dbReference>
<evidence type="ECO:0000313" key="2">
    <source>
        <dbReference type="EMBL" id="RPB02396.1"/>
    </source>
</evidence>
<protein>
    <submittedName>
        <fullName evidence="2">Uncharacterized protein</fullName>
    </submittedName>
</protein>
<evidence type="ECO:0000256" key="1">
    <source>
        <dbReference type="SAM" id="MobiDB-lite"/>
    </source>
</evidence>
<proteinExistence type="predicted"/>
<accession>A0A3N4JVL3</accession>
<organism evidence="2 3">
    <name type="scientific">Choiromyces venosus 120613-1</name>
    <dbReference type="NCBI Taxonomy" id="1336337"/>
    <lineage>
        <taxon>Eukaryota</taxon>
        <taxon>Fungi</taxon>
        <taxon>Dikarya</taxon>
        <taxon>Ascomycota</taxon>
        <taxon>Pezizomycotina</taxon>
        <taxon>Pezizomycetes</taxon>
        <taxon>Pezizales</taxon>
        <taxon>Tuberaceae</taxon>
        <taxon>Choiromyces</taxon>
    </lineage>
</organism>
<evidence type="ECO:0000313" key="3">
    <source>
        <dbReference type="Proteomes" id="UP000276215"/>
    </source>
</evidence>
<dbReference type="AlphaFoldDB" id="A0A3N4JVL3"/>
<feature type="region of interest" description="Disordered" evidence="1">
    <location>
        <begin position="1"/>
        <end position="58"/>
    </location>
</feature>
<name>A0A3N4JVL3_9PEZI</name>
<dbReference type="EMBL" id="ML120368">
    <property type="protein sequence ID" value="RPB02396.1"/>
    <property type="molecule type" value="Genomic_DNA"/>
</dbReference>
<feature type="compositionally biased region" description="Basic residues" evidence="1">
    <location>
        <begin position="35"/>
        <end position="58"/>
    </location>
</feature>
<reference evidence="2 3" key="1">
    <citation type="journal article" date="2018" name="Nat. Ecol. Evol.">
        <title>Pezizomycetes genomes reveal the molecular basis of ectomycorrhizal truffle lifestyle.</title>
        <authorList>
            <person name="Murat C."/>
            <person name="Payen T."/>
            <person name="Noel B."/>
            <person name="Kuo A."/>
            <person name="Morin E."/>
            <person name="Chen J."/>
            <person name="Kohler A."/>
            <person name="Krizsan K."/>
            <person name="Balestrini R."/>
            <person name="Da Silva C."/>
            <person name="Montanini B."/>
            <person name="Hainaut M."/>
            <person name="Levati E."/>
            <person name="Barry K.W."/>
            <person name="Belfiori B."/>
            <person name="Cichocki N."/>
            <person name="Clum A."/>
            <person name="Dockter R.B."/>
            <person name="Fauchery L."/>
            <person name="Guy J."/>
            <person name="Iotti M."/>
            <person name="Le Tacon F."/>
            <person name="Lindquist E.A."/>
            <person name="Lipzen A."/>
            <person name="Malagnac F."/>
            <person name="Mello A."/>
            <person name="Molinier V."/>
            <person name="Miyauchi S."/>
            <person name="Poulain J."/>
            <person name="Riccioni C."/>
            <person name="Rubini A."/>
            <person name="Sitrit Y."/>
            <person name="Splivallo R."/>
            <person name="Traeger S."/>
            <person name="Wang M."/>
            <person name="Zifcakova L."/>
            <person name="Wipf D."/>
            <person name="Zambonelli A."/>
            <person name="Paolocci F."/>
            <person name="Nowrousian M."/>
            <person name="Ottonello S."/>
            <person name="Baldrian P."/>
            <person name="Spatafora J.W."/>
            <person name="Henrissat B."/>
            <person name="Nagy L.G."/>
            <person name="Aury J.M."/>
            <person name="Wincker P."/>
            <person name="Grigoriev I.V."/>
            <person name="Bonfante P."/>
            <person name="Martin F.M."/>
        </authorList>
    </citation>
    <scope>NUCLEOTIDE SEQUENCE [LARGE SCALE GENOMIC DNA]</scope>
    <source>
        <strain evidence="2 3">120613-1</strain>
    </source>
</reference>
<feature type="compositionally biased region" description="Pro residues" evidence="1">
    <location>
        <begin position="24"/>
        <end position="34"/>
    </location>
</feature>
<feature type="compositionally biased region" description="Low complexity" evidence="1">
    <location>
        <begin position="1"/>
        <end position="16"/>
    </location>
</feature>
<keyword evidence="3" id="KW-1185">Reference proteome</keyword>
<sequence length="58" mass="6738">MSIISLPPTYSLSPSPLRDECPTQKPPPLHAPPPPRRKKNSYKKRIKRQTLKVYRKTN</sequence>
<gene>
    <name evidence="2" type="ORF">L873DRAFT_459907</name>
</gene>